<dbReference type="EMBL" id="CP044067">
    <property type="protein sequence ID" value="QET06558.1"/>
    <property type="molecule type" value="Genomic_DNA"/>
</dbReference>
<name>A0A5P2HFD5_9BURK</name>
<dbReference type="SUPFAM" id="SSF53850">
    <property type="entry name" value="Periplasmic binding protein-like II"/>
    <property type="match status" value="1"/>
</dbReference>
<gene>
    <name evidence="2" type="ORF">FOB72_19770</name>
</gene>
<dbReference type="AlphaFoldDB" id="A0A5P2HFD5"/>
<dbReference type="PIRSF" id="PIRSF017082">
    <property type="entry name" value="YflP"/>
    <property type="match status" value="1"/>
</dbReference>
<dbReference type="OrthoDB" id="8677117at2"/>
<dbReference type="Proteomes" id="UP000322822">
    <property type="component" value="Chromosome 2"/>
</dbReference>
<comment type="similarity">
    <text evidence="1">Belongs to the UPF0065 (bug) family.</text>
</comment>
<dbReference type="PANTHER" id="PTHR42928:SF5">
    <property type="entry name" value="BLR1237 PROTEIN"/>
    <property type="match status" value="1"/>
</dbReference>
<accession>A0A5P2HFD5</accession>
<organism evidence="2 3">
    <name type="scientific">Cupriavidus pauculus</name>
    <dbReference type="NCBI Taxonomy" id="82633"/>
    <lineage>
        <taxon>Bacteria</taxon>
        <taxon>Pseudomonadati</taxon>
        <taxon>Pseudomonadota</taxon>
        <taxon>Betaproteobacteria</taxon>
        <taxon>Burkholderiales</taxon>
        <taxon>Burkholderiaceae</taxon>
        <taxon>Cupriavidus</taxon>
    </lineage>
</organism>
<evidence type="ECO:0000313" key="3">
    <source>
        <dbReference type="Proteomes" id="UP000322822"/>
    </source>
</evidence>
<dbReference type="Gene3D" id="3.40.190.10">
    <property type="entry name" value="Periplasmic binding protein-like II"/>
    <property type="match status" value="1"/>
</dbReference>
<evidence type="ECO:0000313" key="2">
    <source>
        <dbReference type="EMBL" id="QET06558.1"/>
    </source>
</evidence>
<dbReference type="CDD" id="cd07012">
    <property type="entry name" value="PBP2_Bug_TTT"/>
    <property type="match status" value="1"/>
</dbReference>
<proteinExistence type="inferred from homology"/>
<dbReference type="Pfam" id="PF03401">
    <property type="entry name" value="TctC"/>
    <property type="match status" value="1"/>
</dbReference>
<evidence type="ECO:0000256" key="1">
    <source>
        <dbReference type="ARBA" id="ARBA00006987"/>
    </source>
</evidence>
<protein>
    <submittedName>
        <fullName evidence="2">Tripartite tricarboxylate transporter substrate binding protein</fullName>
    </submittedName>
</protein>
<dbReference type="Gene3D" id="3.40.190.150">
    <property type="entry name" value="Bordetella uptake gene, domain 1"/>
    <property type="match status" value="1"/>
</dbReference>
<sequence>MAQPGAYPNKPVKMVVPFAAGGPADVVAREVGVALGKELGQSFVVDNLGGGAGLPAMNAVSRANPDGYTLLFAASGNIVIQPLLTKSVADAAKNLMPVGMVTTSPHVLVVSAKLPVHNAQELIAYAKANPGKVNFGSAGVGGLAHLGMEQFKATAKIDINHVPYKGTSLVVNDLVSGEIQGLFSSFPSLKGMIDKGAIRAIGLTAPSTSPSLSKIPVISASGLPGFQYTTWYGIYATSGTPADVVARLNAALVKIGNDKGLRERLDVQGVDLHVTSADELGKQARQEAVQWDRVIRSANITLN</sequence>
<dbReference type="PANTHER" id="PTHR42928">
    <property type="entry name" value="TRICARBOXYLATE-BINDING PROTEIN"/>
    <property type="match status" value="1"/>
</dbReference>
<dbReference type="InterPro" id="IPR042100">
    <property type="entry name" value="Bug_dom1"/>
</dbReference>
<dbReference type="InterPro" id="IPR005064">
    <property type="entry name" value="BUG"/>
</dbReference>
<reference evidence="2 3" key="1">
    <citation type="submission" date="2019-09" db="EMBL/GenBank/DDBJ databases">
        <title>FDA dAtabase for Regulatory Grade micrObial Sequences (FDA-ARGOS): Supporting development and validation of Infectious Disease Dx tests.</title>
        <authorList>
            <person name="Sciortino C."/>
            <person name="Tallon L."/>
            <person name="Sadzewicz L."/>
            <person name="Vavikolanu K."/>
            <person name="Mehta A."/>
            <person name="Aluvathingal J."/>
            <person name="Nadendla S."/>
            <person name="Nandy P."/>
            <person name="Geyer C."/>
            <person name="Yan Y."/>
            <person name="Sichtig H."/>
        </authorList>
    </citation>
    <scope>NUCLEOTIDE SEQUENCE [LARGE SCALE GENOMIC DNA]</scope>
    <source>
        <strain evidence="2 3">FDAARGOS_664</strain>
    </source>
</reference>